<dbReference type="PANTHER" id="PTHR30413:SF8">
    <property type="entry name" value="TRANSPORT PERMEASE PROTEIN"/>
    <property type="match status" value="1"/>
</dbReference>
<evidence type="ECO:0000259" key="6">
    <source>
        <dbReference type="PROSITE" id="PS51012"/>
    </source>
</evidence>
<dbReference type="GO" id="GO:0015920">
    <property type="term" value="P:lipopolysaccharide transport"/>
    <property type="evidence" value="ECO:0007669"/>
    <property type="project" value="TreeGrafter"/>
</dbReference>
<reference evidence="8" key="1">
    <citation type="submission" date="2017-07" db="EMBL/GenBank/DDBJ databases">
        <title>Brachybacterium sp. VR2415.</title>
        <authorList>
            <person name="Tak E.J."/>
            <person name="Bae J.-W."/>
        </authorList>
    </citation>
    <scope>NUCLEOTIDE SEQUENCE [LARGE SCALE GENOMIC DNA]</scope>
    <source>
        <strain evidence="8">VR2415</strain>
    </source>
</reference>
<evidence type="ECO:0000256" key="2">
    <source>
        <dbReference type="ARBA" id="ARBA00007783"/>
    </source>
</evidence>
<keyword evidence="4" id="KW-1003">Cell membrane</keyword>
<keyword evidence="4" id="KW-0997">Cell inner membrane</keyword>
<feature type="transmembrane region" description="Helical" evidence="5">
    <location>
        <begin position="107"/>
        <end position="125"/>
    </location>
</feature>
<dbReference type="EMBL" id="CP022316">
    <property type="protein sequence ID" value="ASK65537.1"/>
    <property type="molecule type" value="Genomic_DNA"/>
</dbReference>
<gene>
    <name evidence="7" type="ORF">CFK39_06470</name>
</gene>
<evidence type="ECO:0000256" key="1">
    <source>
        <dbReference type="ARBA" id="ARBA00004429"/>
    </source>
</evidence>
<keyword evidence="5" id="KW-0472">Membrane</keyword>
<evidence type="ECO:0000256" key="4">
    <source>
        <dbReference type="ARBA" id="ARBA00022519"/>
    </source>
</evidence>
<organism evidence="7 8">
    <name type="scientific">Brachybacterium avium</name>
    <dbReference type="NCBI Taxonomy" id="2017485"/>
    <lineage>
        <taxon>Bacteria</taxon>
        <taxon>Bacillati</taxon>
        <taxon>Actinomycetota</taxon>
        <taxon>Actinomycetes</taxon>
        <taxon>Micrococcales</taxon>
        <taxon>Dermabacteraceae</taxon>
        <taxon>Brachybacterium</taxon>
    </lineage>
</organism>
<dbReference type="InterPro" id="IPR047817">
    <property type="entry name" value="ABC2_TM_bact-type"/>
</dbReference>
<feature type="domain" description="ABC transmembrane type-2" evidence="6">
    <location>
        <begin position="74"/>
        <end position="299"/>
    </location>
</feature>
<dbReference type="PROSITE" id="PS51012">
    <property type="entry name" value="ABC_TM2"/>
    <property type="match status" value="1"/>
</dbReference>
<feature type="transmembrane region" description="Helical" evidence="5">
    <location>
        <begin position="184"/>
        <end position="207"/>
    </location>
</feature>
<feature type="transmembrane region" description="Helical" evidence="5">
    <location>
        <begin position="278"/>
        <end position="297"/>
    </location>
</feature>
<evidence type="ECO:0000256" key="3">
    <source>
        <dbReference type="ARBA" id="ARBA00022448"/>
    </source>
</evidence>
<name>A0A220UBP2_9MICO</name>
<dbReference type="GO" id="GO:0005886">
    <property type="term" value="C:plasma membrane"/>
    <property type="evidence" value="ECO:0007669"/>
    <property type="project" value="UniProtKB-SubCell"/>
</dbReference>
<dbReference type="Proteomes" id="UP000198398">
    <property type="component" value="Chromosome"/>
</dbReference>
<evidence type="ECO:0000313" key="7">
    <source>
        <dbReference type="EMBL" id="ASK65537.1"/>
    </source>
</evidence>
<comment type="similarity">
    <text evidence="2">Belongs to the ABC-2 integral membrane protein family.</text>
</comment>
<keyword evidence="3" id="KW-0813">Transport</keyword>
<comment type="subcellular location">
    <subcellularLocation>
        <location evidence="1">Cell inner membrane</location>
        <topology evidence="1">Multi-pass membrane protein</topology>
    </subcellularLocation>
</comment>
<keyword evidence="8" id="KW-1185">Reference proteome</keyword>
<evidence type="ECO:0000313" key="8">
    <source>
        <dbReference type="Proteomes" id="UP000198398"/>
    </source>
</evidence>
<dbReference type="PANTHER" id="PTHR30413">
    <property type="entry name" value="INNER MEMBRANE TRANSPORT PERMEASE"/>
    <property type="match status" value="1"/>
</dbReference>
<feature type="transmembrane region" description="Helical" evidence="5">
    <location>
        <begin position="162"/>
        <end position="178"/>
    </location>
</feature>
<feature type="transmembrane region" description="Helical" evidence="5">
    <location>
        <begin position="219"/>
        <end position="237"/>
    </location>
</feature>
<evidence type="ECO:0000256" key="5">
    <source>
        <dbReference type="SAM" id="Phobius"/>
    </source>
</evidence>
<accession>A0A220UBP2</accession>
<protein>
    <submittedName>
        <fullName evidence="7">ABC transporter</fullName>
    </submittedName>
</protein>
<dbReference type="KEGG" id="brv:CFK39_06470"/>
<sequence>MSSHRGRAHVAEEAKATATLVQALRDRGLDPSGLTPTGVRPSLAEYLGAIWERRHFIWMDAGHRVATSNSRNLLGRFWLVLRPMLEAAMYYVIFAVILGVDRGMENFPAFIIIGVLMFRSTMRAITSSPGLLSSNRAMIRAFVFPRAALAVSAQLRESMQMVYTTITVVVMIVVVPYHEFPEFTWLLVPVIFAFQFFLNLGISLVLARIGFIFPDTSNFMALTGRLFMYGSGVIFPIDRFVENNPLIATLIQANPIYHMLAMYREVLMDGTVPALEHWMILGAWAIGLTLFGLLFFWQGEETYGAEQR</sequence>
<keyword evidence="5" id="KW-1133">Transmembrane helix</keyword>
<keyword evidence="5" id="KW-0812">Transmembrane</keyword>
<feature type="transmembrane region" description="Helical" evidence="5">
    <location>
        <begin position="77"/>
        <end position="100"/>
    </location>
</feature>
<proteinExistence type="inferred from homology"/>
<dbReference type="AlphaFoldDB" id="A0A220UBP2"/>